<reference evidence="8" key="1">
    <citation type="journal article" date="2014" name="PLoS Negl. Trop. Dis.">
        <title>An updated insight into the Sialotranscriptome of Triatoma infestans: developmental stage and geographic variations.</title>
        <authorList>
            <person name="Schwarz A."/>
            <person name="Medrano-Mercado N."/>
            <person name="Schaub G.A."/>
            <person name="Struchiner C.J."/>
            <person name="Bargues M.D."/>
            <person name="Levy M.Z."/>
            <person name="Ribeiro J.M."/>
        </authorList>
    </citation>
    <scope>NUCLEOTIDE SEQUENCE</scope>
    <source>
        <strain evidence="8">Chile</strain>
        <tissue evidence="8">Salivary glands</tissue>
    </source>
</reference>
<evidence type="ECO:0000256" key="3">
    <source>
        <dbReference type="ARBA" id="ARBA00023015"/>
    </source>
</evidence>
<name>A0A023EYY7_TRIIF</name>
<protein>
    <recommendedName>
        <fullName evidence="2">Regulatory protein zeste</fullName>
    </recommendedName>
</protein>
<feature type="domain" description="Myb/SANT-like DNA-binding" evidence="7">
    <location>
        <begin position="1"/>
        <end position="72"/>
    </location>
</feature>
<keyword evidence="6" id="KW-0175">Coiled coil</keyword>
<keyword evidence="4" id="KW-0804">Transcription</keyword>
<evidence type="ECO:0000313" key="8">
    <source>
        <dbReference type="EMBL" id="JAC13894.1"/>
    </source>
</evidence>
<dbReference type="EMBL" id="GBBI01004818">
    <property type="protein sequence ID" value="JAC13894.1"/>
    <property type="molecule type" value="mRNA"/>
</dbReference>
<comment type="function">
    <text evidence="5">Involved in transvection phenomena (= synapsis-dependent gene expression), where the synaptic pairing of chromosomes carrying genes with which zeste interacts influences the expression of these genes. Zeste binds to DNA and stimulates transcription from a nearby promoter.</text>
</comment>
<comment type="subunit">
    <text evidence="1">Self-associates forming complexes of several hundred monomers.</text>
</comment>
<sequence length="242" mass="28954">NFTDRERTQLINIISKFRNIVDKKRTDSVTNKQKKDAWRKITLEYNACVERQRDEKNLKHCYDNIKRVGKQHLVTKRGQEFMNRSQNIQDSYQEVKNDITLHNKNRKSESLLKASGEFKIKQEEDTSNIVTIEPDVSFNEENTDVQLVSEELSHKEDDKTLQDELIEYTIAKKKKRETEIDLNRIYWERKIQLINQEITNNRIEHSKKMELLELQVQQQKEEHDAKIALLQMELKIKRSGLR</sequence>
<dbReference type="Pfam" id="PF13873">
    <property type="entry name" value="Myb_DNA-bind_5"/>
    <property type="match status" value="1"/>
</dbReference>
<evidence type="ECO:0000256" key="1">
    <source>
        <dbReference type="ARBA" id="ARBA00011764"/>
    </source>
</evidence>
<evidence type="ECO:0000256" key="2">
    <source>
        <dbReference type="ARBA" id="ARBA00016807"/>
    </source>
</evidence>
<evidence type="ECO:0000259" key="7">
    <source>
        <dbReference type="Pfam" id="PF13873"/>
    </source>
</evidence>
<feature type="coiled-coil region" evidence="6">
    <location>
        <begin position="195"/>
        <end position="222"/>
    </location>
</feature>
<organism evidence="8">
    <name type="scientific">Triatoma infestans</name>
    <name type="common">Assassin bug</name>
    <dbReference type="NCBI Taxonomy" id="30076"/>
    <lineage>
        <taxon>Eukaryota</taxon>
        <taxon>Metazoa</taxon>
        <taxon>Ecdysozoa</taxon>
        <taxon>Arthropoda</taxon>
        <taxon>Hexapoda</taxon>
        <taxon>Insecta</taxon>
        <taxon>Pterygota</taxon>
        <taxon>Neoptera</taxon>
        <taxon>Paraneoptera</taxon>
        <taxon>Hemiptera</taxon>
        <taxon>Heteroptera</taxon>
        <taxon>Panheteroptera</taxon>
        <taxon>Cimicomorpha</taxon>
        <taxon>Reduviidae</taxon>
        <taxon>Triatominae</taxon>
        <taxon>Triatoma</taxon>
    </lineage>
</organism>
<evidence type="ECO:0000256" key="4">
    <source>
        <dbReference type="ARBA" id="ARBA00023163"/>
    </source>
</evidence>
<dbReference type="AlphaFoldDB" id="A0A023EYY7"/>
<dbReference type="InterPro" id="IPR028002">
    <property type="entry name" value="Myb_DNA-bind_5"/>
</dbReference>
<keyword evidence="3" id="KW-0805">Transcription regulation</keyword>
<accession>A0A023EYY7</accession>
<proteinExistence type="evidence at transcript level"/>
<evidence type="ECO:0000256" key="6">
    <source>
        <dbReference type="SAM" id="Coils"/>
    </source>
</evidence>
<evidence type="ECO:0000256" key="5">
    <source>
        <dbReference type="ARBA" id="ARBA00025466"/>
    </source>
</evidence>
<feature type="non-terminal residue" evidence="8">
    <location>
        <position position="1"/>
    </location>
</feature>